<proteinExistence type="predicted"/>
<feature type="transmembrane region" description="Helical" evidence="1">
    <location>
        <begin position="205"/>
        <end position="223"/>
    </location>
</feature>
<dbReference type="PANTHER" id="PTHR30188">
    <property type="entry name" value="ABC TRANSPORTER PERMEASE PROTEIN-RELATED"/>
    <property type="match status" value="1"/>
</dbReference>
<keyword evidence="1" id="KW-0472">Membrane</keyword>
<feature type="transmembrane region" description="Helical" evidence="1">
    <location>
        <begin position="173"/>
        <end position="199"/>
    </location>
</feature>
<accession>A0ABN1TLL6</accession>
<evidence type="ECO:0000256" key="1">
    <source>
        <dbReference type="SAM" id="Phobius"/>
    </source>
</evidence>
<name>A0ABN1TLL6_9ACTN</name>
<feature type="transmembrane region" description="Helical" evidence="1">
    <location>
        <begin position="86"/>
        <end position="112"/>
    </location>
</feature>
<evidence type="ECO:0000313" key="3">
    <source>
        <dbReference type="Proteomes" id="UP001501581"/>
    </source>
</evidence>
<evidence type="ECO:0000313" key="2">
    <source>
        <dbReference type="EMBL" id="GAA1092859.1"/>
    </source>
</evidence>
<gene>
    <name evidence="2" type="ORF">GCM10009668_05030</name>
</gene>
<dbReference type="Pfam" id="PF02405">
    <property type="entry name" value="MlaE"/>
    <property type="match status" value="1"/>
</dbReference>
<keyword evidence="1" id="KW-0812">Transmembrane</keyword>
<feature type="transmembrane region" description="Helical" evidence="1">
    <location>
        <begin position="267"/>
        <end position="289"/>
    </location>
</feature>
<sequence length="295" mass="30589">MRVTFPSGPDWKRDFMASQTPGLGRSLPARITSDLVGRGRTGLETAGAMMVLGVEAITIAIRDILTRRFSWSEFLLQAWFMSRVSVLPTILVAIPFGIIVSIQIGGVAGQIGAESFSGAVNGIGVLRQRAPLVTSIMIAGAVGAAITSDLGARTIREEVDALQVMGINPVQRLVAPRVAAALVVAFFLNIVVAATSIITGYTLNVGGGAVSSGTYIAAFVSFAQPTDLFLASFKALIFGFIATIVACHKGLNASGGPKGVADAVNEAVVISVIALAMVNVALTQAYVMLAPSRIA</sequence>
<comment type="caution">
    <text evidence="2">The sequence shown here is derived from an EMBL/GenBank/DDBJ whole genome shotgun (WGS) entry which is preliminary data.</text>
</comment>
<dbReference type="Proteomes" id="UP001501581">
    <property type="component" value="Unassembled WGS sequence"/>
</dbReference>
<dbReference type="InterPro" id="IPR030802">
    <property type="entry name" value="Permease_MalE"/>
</dbReference>
<dbReference type="EMBL" id="BAAALG010000002">
    <property type="protein sequence ID" value="GAA1092859.1"/>
    <property type="molecule type" value="Genomic_DNA"/>
</dbReference>
<keyword evidence="3" id="KW-1185">Reference proteome</keyword>
<reference evidence="2 3" key="1">
    <citation type="journal article" date="2019" name="Int. J. Syst. Evol. Microbiol.">
        <title>The Global Catalogue of Microorganisms (GCM) 10K type strain sequencing project: providing services to taxonomists for standard genome sequencing and annotation.</title>
        <authorList>
            <consortium name="The Broad Institute Genomics Platform"/>
            <consortium name="The Broad Institute Genome Sequencing Center for Infectious Disease"/>
            <person name="Wu L."/>
            <person name="Ma J."/>
        </authorList>
    </citation>
    <scope>NUCLEOTIDE SEQUENCE [LARGE SCALE GENOMIC DNA]</scope>
    <source>
        <strain evidence="2 3">JCM 13008</strain>
    </source>
</reference>
<protein>
    <submittedName>
        <fullName evidence="2">ABC transporter permease</fullName>
    </submittedName>
</protein>
<keyword evidence="1" id="KW-1133">Transmembrane helix</keyword>
<feature type="transmembrane region" description="Helical" evidence="1">
    <location>
        <begin position="235"/>
        <end position="255"/>
    </location>
</feature>
<feature type="transmembrane region" description="Helical" evidence="1">
    <location>
        <begin position="132"/>
        <end position="152"/>
    </location>
</feature>
<dbReference type="PANTHER" id="PTHR30188:SF4">
    <property type="entry name" value="PROTEIN TRIGALACTOSYLDIACYLGLYCEROL 1, CHLOROPLASTIC"/>
    <property type="match status" value="1"/>
</dbReference>
<organism evidence="2 3">
    <name type="scientific">Nocardioides dubius</name>
    <dbReference type="NCBI Taxonomy" id="317019"/>
    <lineage>
        <taxon>Bacteria</taxon>
        <taxon>Bacillati</taxon>
        <taxon>Actinomycetota</taxon>
        <taxon>Actinomycetes</taxon>
        <taxon>Propionibacteriales</taxon>
        <taxon>Nocardioidaceae</taxon>
        <taxon>Nocardioides</taxon>
    </lineage>
</organism>